<evidence type="ECO:0000256" key="1">
    <source>
        <dbReference type="SAM" id="MobiDB-lite"/>
    </source>
</evidence>
<sequence length="377" mass="43700">MTTCCSTTQPFPSPKQDRRRTGSRQTKRETSNEDTEFPIQVSSYAFRSRLPRISQVQAENIQRRKLPVNMSHLWSYGTPFLLKLLFSGNLPKPFYDEICRQTRPQKLGPMPELERSKPENYSILQGPEKETGIGCELIGELTRVSGSLKMSIEYGNWEEEWKKGLWMPDYVKRIVQFCVGTIPISMGNGKSKHHLFIANNTGVHLRALISPNKKWRLQQLFAESPDDIISGMPNGIETIEDLQKVWMKASTSKDSDYRNSIYMKIQRLFDRYGILIKNEMARNVYDTALFNPLEYLTSAGWFTLCACQDFCVTLLIDDSKDTLKMAQFDTMEDWSWIANKSYVTKAKDDTLWKETIDSGYRYVSIKFEVKKVEKKYS</sequence>
<proteinExistence type="predicted"/>
<feature type="compositionally biased region" description="Basic and acidic residues" evidence="1">
    <location>
        <begin position="15"/>
        <end position="31"/>
    </location>
</feature>
<name>A0AA88YV32_PINIB</name>
<protein>
    <submittedName>
        <fullName evidence="2">Uncharacterized protein</fullName>
    </submittedName>
</protein>
<comment type="caution">
    <text evidence="2">The sequence shown here is derived from an EMBL/GenBank/DDBJ whole genome shotgun (WGS) entry which is preliminary data.</text>
</comment>
<keyword evidence="3" id="KW-1185">Reference proteome</keyword>
<feature type="compositionally biased region" description="Polar residues" evidence="1">
    <location>
        <begin position="1"/>
        <end position="10"/>
    </location>
</feature>
<feature type="region of interest" description="Disordered" evidence="1">
    <location>
        <begin position="1"/>
        <end position="37"/>
    </location>
</feature>
<dbReference type="Proteomes" id="UP001186944">
    <property type="component" value="Unassembled WGS sequence"/>
</dbReference>
<dbReference type="EMBL" id="VSWD01000001">
    <property type="protein sequence ID" value="KAK3108636.1"/>
    <property type="molecule type" value="Genomic_DNA"/>
</dbReference>
<gene>
    <name evidence="2" type="ORF">FSP39_012204</name>
</gene>
<evidence type="ECO:0000313" key="2">
    <source>
        <dbReference type="EMBL" id="KAK3108636.1"/>
    </source>
</evidence>
<dbReference type="AlphaFoldDB" id="A0AA88YV32"/>
<reference evidence="2" key="1">
    <citation type="submission" date="2019-08" db="EMBL/GenBank/DDBJ databases">
        <title>The improved chromosome-level genome for the pearl oyster Pinctada fucata martensii using PacBio sequencing and Hi-C.</title>
        <authorList>
            <person name="Zheng Z."/>
        </authorList>
    </citation>
    <scope>NUCLEOTIDE SEQUENCE</scope>
    <source>
        <strain evidence="2">ZZ-2019</strain>
        <tissue evidence="2">Adductor muscle</tissue>
    </source>
</reference>
<accession>A0AA88YV32</accession>
<organism evidence="2 3">
    <name type="scientific">Pinctada imbricata</name>
    <name type="common">Atlantic pearl-oyster</name>
    <name type="synonym">Pinctada martensii</name>
    <dbReference type="NCBI Taxonomy" id="66713"/>
    <lineage>
        <taxon>Eukaryota</taxon>
        <taxon>Metazoa</taxon>
        <taxon>Spiralia</taxon>
        <taxon>Lophotrochozoa</taxon>
        <taxon>Mollusca</taxon>
        <taxon>Bivalvia</taxon>
        <taxon>Autobranchia</taxon>
        <taxon>Pteriomorphia</taxon>
        <taxon>Pterioida</taxon>
        <taxon>Pterioidea</taxon>
        <taxon>Pteriidae</taxon>
        <taxon>Pinctada</taxon>
    </lineage>
</organism>
<evidence type="ECO:0000313" key="3">
    <source>
        <dbReference type="Proteomes" id="UP001186944"/>
    </source>
</evidence>